<dbReference type="PANTHER" id="PTHR43280">
    <property type="entry name" value="ARAC-FAMILY TRANSCRIPTIONAL REGULATOR"/>
    <property type="match status" value="1"/>
</dbReference>
<evidence type="ECO:0000259" key="4">
    <source>
        <dbReference type="PROSITE" id="PS01124"/>
    </source>
</evidence>
<keyword evidence="6" id="KW-1185">Reference proteome</keyword>
<evidence type="ECO:0000313" key="5">
    <source>
        <dbReference type="EMBL" id="MBD2848072.1"/>
    </source>
</evidence>
<dbReference type="SUPFAM" id="SSF51215">
    <property type="entry name" value="Regulatory protein AraC"/>
    <property type="match status" value="1"/>
</dbReference>
<dbReference type="RefSeq" id="WP_190921174.1">
    <property type="nucleotide sequence ID" value="NZ_JACXIZ010000052.1"/>
</dbReference>
<dbReference type="InterPro" id="IPR018062">
    <property type="entry name" value="HTH_AraC-typ_CS"/>
</dbReference>
<dbReference type="PROSITE" id="PS00041">
    <property type="entry name" value="HTH_ARAC_FAMILY_1"/>
    <property type="match status" value="1"/>
</dbReference>
<comment type="caution">
    <text evidence="5">The sequence shown here is derived from an EMBL/GenBank/DDBJ whole genome shotgun (WGS) entry which is preliminary data.</text>
</comment>
<dbReference type="GO" id="GO:0043565">
    <property type="term" value="F:sequence-specific DNA binding"/>
    <property type="evidence" value="ECO:0007669"/>
    <property type="project" value="InterPro"/>
</dbReference>
<dbReference type="InterPro" id="IPR037923">
    <property type="entry name" value="HTH-like"/>
</dbReference>
<keyword evidence="1" id="KW-0805">Transcription regulation</keyword>
<reference evidence="5" key="1">
    <citation type="submission" date="2020-09" db="EMBL/GenBank/DDBJ databases">
        <title>A novel bacterium of genus Paenibacillus, isolated from South China Sea.</title>
        <authorList>
            <person name="Huang H."/>
            <person name="Mo K."/>
            <person name="Hu Y."/>
        </authorList>
    </citation>
    <scope>NUCLEOTIDE SEQUENCE</scope>
    <source>
        <strain evidence="5">IB182496</strain>
    </source>
</reference>
<name>A0A927GUU4_9BACL</name>
<dbReference type="Gene3D" id="1.10.10.60">
    <property type="entry name" value="Homeodomain-like"/>
    <property type="match status" value="1"/>
</dbReference>
<dbReference type="InterPro" id="IPR018060">
    <property type="entry name" value="HTH_AraC"/>
</dbReference>
<dbReference type="Proteomes" id="UP000621560">
    <property type="component" value="Unassembled WGS sequence"/>
</dbReference>
<accession>A0A927GUU4</accession>
<proteinExistence type="predicted"/>
<dbReference type="InterPro" id="IPR009057">
    <property type="entry name" value="Homeodomain-like_sf"/>
</dbReference>
<sequence length="291" mass="32977">MQALQFAIPPLPQFLTIGHSVWRAGDVHFERRFEVYDMLFVAGGTLFMEEDGVQYAIGPRQLLVLEAGRTHRGYRPCKADTEIWWVHFAHPAGQATPVESDDVAWTAPLPQGTDADERAAIRSMVLPKYAGVDLGQLLPVLQRMRRLHLQMALEQALPLQALLAELLAQLQGQLAAAGGGARTRQISASAEAWLRDRLAAPLVAAELERDLQLNFDYIARCLRRHTGMRPQQYQLRLRIAEAMRLLAETDESLQRIAERVGMGDYNYFIRQFRRHTGQPPGAYRRARQRFA</sequence>
<evidence type="ECO:0000256" key="2">
    <source>
        <dbReference type="ARBA" id="ARBA00023125"/>
    </source>
</evidence>
<evidence type="ECO:0000256" key="3">
    <source>
        <dbReference type="ARBA" id="ARBA00023163"/>
    </source>
</evidence>
<dbReference type="SUPFAM" id="SSF46689">
    <property type="entry name" value="Homeodomain-like"/>
    <property type="match status" value="1"/>
</dbReference>
<protein>
    <submittedName>
        <fullName evidence="5">Helix-turn-helix transcriptional regulator</fullName>
    </submittedName>
</protein>
<dbReference type="AlphaFoldDB" id="A0A927GUU4"/>
<organism evidence="5 6">
    <name type="scientific">Paenibacillus sabuli</name>
    <dbReference type="NCBI Taxonomy" id="2772509"/>
    <lineage>
        <taxon>Bacteria</taxon>
        <taxon>Bacillati</taxon>
        <taxon>Bacillota</taxon>
        <taxon>Bacilli</taxon>
        <taxon>Bacillales</taxon>
        <taxon>Paenibacillaceae</taxon>
        <taxon>Paenibacillus</taxon>
    </lineage>
</organism>
<gene>
    <name evidence="5" type="ORF">IDH44_22985</name>
</gene>
<feature type="domain" description="HTH araC/xylS-type" evidence="4">
    <location>
        <begin position="188"/>
        <end position="286"/>
    </location>
</feature>
<keyword evidence="3" id="KW-0804">Transcription</keyword>
<dbReference type="PANTHER" id="PTHR43280:SF2">
    <property type="entry name" value="HTH-TYPE TRANSCRIPTIONAL REGULATOR EXSA"/>
    <property type="match status" value="1"/>
</dbReference>
<dbReference type="PROSITE" id="PS01124">
    <property type="entry name" value="HTH_ARAC_FAMILY_2"/>
    <property type="match status" value="1"/>
</dbReference>
<dbReference type="SMART" id="SM00342">
    <property type="entry name" value="HTH_ARAC"/>
    <property type="match status" value="1"/>
</dbReference>
<evidence type="ECO:0000313" key="6">
    <source>
        <dbReference type="Proteomes" id="UP000621560"/>
    </source>
</evidence>
<dbReference type="Pfam" id="PF12833">
    <property type="entry name" value="HTH_18"/>
    <property type="match status" value="1"/>
</dbReference>
<dbReference type="EMBL" id="JACXIZ010000052">
    <property type="protein sequence ID" value="MBD2848072.1"/>
    <property type="molecule type" value="Genomic_DNA"/>
</dbReference>
<keyword evidence="2" id="KW-0238">DNA-binding</keyword>
<evidence type="ECO:0000256" key="1">
    <source>
        <dbReference type="ARBA" id="ARBA00023015"/>
    </source>
</evidence>
<dbReference type="GO" id="GO:0003700">
    <property type="term" value="F:DNA-binding transcription factor activity"/>
    <property type="evidence" value="ECO:0007669"/>
    <property type="project" value="InterPro"/>
</dbReference>